<reference evidence="2" key="1">
    <citation type="submission" date="2020-11" db="EMBL/GenBank/DDBJ databases">
        <title>Adaptations for nitrogen fixation in a non-lichenized fungal sporocarp promotes dispersal by wood-feeding termites.</title>
        <authorList>
            <consortium name="DOE Joint Genome Institute"/>
            <person name="Koch R.A."/>
            <person name="Yoon G."/>
            <person name="Arayal U."/>
            <person name="Lail K."/>
            <person name="Amirebrahimi M."/>
            <person name="Labutti K."/>
            <person name="Lipzen A."/>
            <person name="Riley R."/>
            <person name="Barry K."/>
            <person name="Henrissat B."/>
            <person name="Grigoriev I.V."/>
            <person name="Herr J.R."/>
            <person name="Aime M.C."/>
        </authorList>
    </citation>
    <scope>NUCLEOTIDE SEQUENCE</scope>
    <source>
        <strain evidence="2">MCA 3950</strain>
    </source>
</reference>
<accession>A0A9P7W449</accession>
<evidence type="ECO:0000256" key="1">
    <source>
        <dbReference type="SAM" id="MobiDB-lite"/>
    </source>
</evidence>
<dbReference type="EMBL" id="MU250524">
    <property type="protein sequence ID" value="KAG7451769.1"/>
    <property type="molecule type" value="Genomic_DNA"/>
</dbReference>
<dbReference type="Proteomes" id="UP000812287">
    <property type="component" value="Unassembled WGS sequence"/>
</dbReference>
<comment type="caution">
    <text evidence="2">The sequence shown here is derived from an EMBL/GenBank/DDBJ whole genome shotgun (WGS) entry which is preliminary data.</text>
</comment>
<sequence>MPKANGDPSSRTAIKRGSLGTPKPTWKSSVPNSLRRLLGAENVTRKIYILPGNVPEDGPLHFPAKASLQKHAYPKQISQEVTADIICSRILTPEYRDRFAMDSLRTTDRAAYRTYGSAHDYAQDAVYFYAQQRYSKTTVWSSGHGNDGLLTWLGDFVLEFPILLTNFLFLIPPDSTFADKYFLGHLNGFGKVLASCQGYW</sequence>
<protein>
    <submittedName>
        <fullName evidence="2">Uncharacterized protein</fullName>
    </submittedName>
</protein>
<organism evidence="2 3">
    <name type="scientific">Guyanagaster necrorhizus</name>
    <dbReference type="NCBI Taxonomy" id="856835"/>
    <lineage>
        <taxon>Eukaryota</taxon>
        <taxon>Fungi</taxon>
        <taxon>Dikarya</taxon>
        <taxon>Basidiomycota</taxon>
        <taxon>Agaricomycotina</taxon>
        <taxon>Agaricomycetes</taxon>
        <taxon>Agaricomycetidae</taxon>
        <taxon>Agaricales</taxon>
        <taxon>Marasmiineae</taxon>
        <taxon>Physalacriaceae</taxon>
        <taxon>Guyanagaster</taxon>
    </lineage>
</organism>
<evidence type="ECO:0000313" key="2">
    <source>
        <dbReference type="EMBL" id="KAG7451769.1"/>
    </source>
</evidence>
<feature type="region of interest" description="Disordered" evidence="1">
    <location>
        <begin position="1"/>
        <end position="30"/>
    </location>
</feature>
<gene>
    <name evidence="2" type="ORF">BT62DRAFT_915608</name>
</gene>
<dbReference type="GeneID" id="66106249"/>
<evidence type="ECO:0000313" key="3">
    <source>
        <dbReference type="Proteomes" id="UP000812287"/>
    </source>
</evidence>
<proteinExistence type="predicted"/>
<keyword evidence="3" id="KW-1185">Reference proteome</keyword>
<name>A0A9P7W449_9AGAR</name>
<dbReference type="AlphaFoldDB" id="A0A9P7W449"/>
<dbReference type="RefSeq" id="XP_043045269.1">
    <property type="nucleotide sequence ID" value="XM_043183952.1"/>
</dbReference>